<dbReference type="GO" id="GO:0005524">
    <property type="term" value="F:ATP binding"/>
    <property type="evidence" value="ECO:0007669"/>
    <property type="project" value="UniProtKB-UniRule"/>
</dbReference>
<dbReference type="Proteomes" id="UP000444721">
    <property type="component" value="Unassembled WGS sequence"/>
</dbReference>
<dbReference type="Pfam" id="PF00069">
    <property type="entry name" value="Pkinase"/>
    <property type="match status" value="1"/>
</dbReference>
<keyword evidence="4 9" id="KW-0547">Nucleotide-binding</keyword>
<dbReference type="OrthoDB" id="193931at2759"/>
<dbReference type="InterPro" id="IPR000719">
    <property type="entry name" value="Prot_kinase_dom"/>
</dbReference>
<evidence type="ECO:0000256" key="1">
    <source>
        <dbReference type="ARBA" id="ARBA00012513"/>
    </source>
</evidence>
<dbReference type="EC" id="2.7.11.1" evidence="1"/>
<evidence type="ECO:0000313" key="14">
    <source>
        <dbReference type="Proteomes" id="UP000444721"/>
    </source>
</evidence>
<sequence length="491" mass="54989">MTSRIGQYQLYQTLGKGNFSKVKYGVDVNDGTAWAVKIVDRQMIQKENLESQLRREIAIMKLLSHRHVVKLREVLQSPTKIYIILELVTGGELFDRIVKAKKFDETTSRKYFHQLISGISYCHSQDVSHRDLKPENLLLDDKDVLKISDFGLSALCVGAGDTKKMLMTTCGTPNYVAPEVLLEKGYDGKKADIWSCGVILYVMLTGHFPFSADSIQELFKKIKNGEHNPFPQYVSSEAKDLIKKMLIVNPNYRITIEGVMKHQWFIADGGEEYTKQNLESSIKSKEDKIGDSITQEEIDRSVTECSESVTPSKDSNSLDSPSSANKKAPLNAFDLASIMMSGFVNPLVNHVPNASHKTVNIRRETRFIARGDKKTVLEKIKSLLAEKLQVKVSTTHLNDLESGKLSQQNASDQNLSDMKCFATVKQVGVAFSVKVDQTSVGFCLVEIRRGKGSIIDFNFLYRQILSLLGDVVISGGVQTQTSSEGMSQRYY</sequence>
<feature type="region of interest" description="Disordered" evidence="11">
    <location>
        <begin position="285"/>
        <end position="325"/>
    </location>
</feature>
<feature type="binding site" evidence="9">
    <location>
        <position position="37"/>
    </location>
    <ligand>
        <name>ATP</name>
        <dbReference type="ChEBI" id="CHEBI:30616"/>
    </ligand>
</feature>
<evidence type="ECO:0000256" key="5">
    <source>
        <dbReference type="ARBA" id="ARBA00022777"/>
    </source>
</evidence>
<keyword evidence="5" id="KW-0418">Kinase</keyword>
<protein>
    <recommendedName>
        <fullName evidence="1">non-specific serine/threonine protein kinase</fullName>
        <ecNumber evidence="1">2.7.11.1</ecNumber>
    </recommendedName>
</protein>
<comment type="similarity">
    <text evidence="10">Belongs to the protein kinase superfamily.</text>
</comment>
<dbReference type="FunFam" id="3.30.200.20:FF:000003">
    <property type="entry name" value="Non-specific serine/threonine protein kinase"/>
    <property type="match status" value="1"/>
</dbReference>
<dbReference type="GO" id="GO:0004674">
    <property type="term" value="F:protein serine/threonine kinase activity"/>
    <property type="evidence" value="ECO:0007669"/>
    <property type="project" value="UniProtKB-KW"/>
</dbReference>
<comment type="catalytic activity">
    <reaction evidence="7">
        <text>L-threonyl-[protein] + ATP = O-phospho-L-threonyl-[protein] + ADP + H(+)</text>
        <dbReference type="Rhea" id="RHEA:46608"/>
        <dbReference type="Rhea" id="RHEA-COMP:11060"/>
        <dbReference type="Rhea" id="RHEA-COMP:11605"/>
        <dbReference type="ChEBI" id="CHEBI:15378"/>
        <dbReference type="ChEBI" id="CHEBI:30013"/>
        <dbReference type="ChEBI" id="CHEBI:30616"/>
        <dbReference type="ChEBI" id="CHEBI:61977"/>
        <dbReference type="ChEBI" id="CHEBI:456216"/>
        <dbReference type="EC" id="2.7.11.1"/>
    </reaction>
</comment>
<evidence type="ECO:0000313" key="13">
    <source>
        <dbReference type="EMBL" id="KAF0978894.1"/>
    </source>
</evidence>
<dbReference type="AlphaFoldDB" id="A0A6A5BX54"/>
<evidence type="ECO:0000256" key="11">
    <source>
        <dbReference type="SAM" id="MobiDB-lite"/>
    </source>
</evidence>
<evidence type="ECO:0000256" key="9">
    <source>
        <dbReference type="PROSITE-ProRule" id="PRU10141"/>
    </source>
</evidence>
<keyword evidence="14" id="KW-1185">Reference proteome</keyword>
<dbReference type="EMBL" id="VFQX01000028">
    <property type="protein sequence ID" value="KAF0978894.1"/>
    <property type="molecule type" value="Genomic_DNA"/>
</dbReference>
<feature type="domain" description="Protein kinase" evidence="12">
    <location>
        <begin position="8"/>
        <end position="265"/>
    </location>
</feature>
<evidence type="ECO:0000256" key="2">
    <source>
        <dbReference type="ARBA" id="ARBA00022527"/>
    </source>
</evidence>
<evidence type="ECO:0000256" key="7">
    <source>
        <dbReference type="ARBA" id="ARBA00047899"/>
    </source>
</evidence>
<dbReference type="SUPFAM" id="SSF56112">
    <property type="entry name" value="Protein kinase-like (PK-like)"/>
    <property type="match status" value="1"/>
</dbReference>
<evidence type="ECO:0000256" key="3">
    <source>
        <dbReference type="ARBA" id="ARBA00022679"/>
    </source>
</evidence>
<keyword evidence="2 10" id="KW-0723">Serine/threonine-protein kinase</keyword>
<dbReference type="VEuPathDB" id="AmoebaDB:FDP41_001964"/>
<comment type="caution">
    <text evidence="13">The sequence shown here is derived from an EMBL/GenBank/DDBJ whole genome shotgun (WGS) entry which is preliminary data.</text>
</comment>
<dbReference type="GeneID" id="68109182"/>
<dbReference type="PROSITE" id="PS00108">
    <property type="entry name" value="PROTEIN_KINASE_ST"/>
    <property type="match status" value="1"/>
</dbReference>
<evidence type="ECO:0000259" key="12">
    <source>
        <dbReference type="PROSITE" id="PS50011"/>
    </source>
</evidence>
<accession>A0A6A5BX54</accession>
<organism evidence="13 14">
    <name type="scientific">Naegleria fowleri</name>
    <name type="common">Brain eating amoeba</name>
    <dbReference type="NCBI Taxonomy" id="5763"/>
    <lineage>
        <taxon>Eukaryota</taxon>
        <taxon>Discoba</taxon>
        <taxon>Heterolobosea</taxon>
        <taxon>Tetramitia</taxon>
        <taxon>Eutetramitia</taxon>
        <taxon>Vahlkampfiidae</taxon>
        <taxon>Naegleria</taxon>
    </lineage>
</organism>
<dbReference type="VEuPathDB" id="AmoebaDB:NF0008800"/>
<feature type="compositionally biased region" description="Low complexity" evidence="11">
    <location>
        <begin position="311"/>
        <end position="325"/>
    </location>
</feature>
<keyword evidence="6 9" id="KW-0067">ATP-binding</keyword>
<evidence type="ECO:0000256" key="10">
    <source>
        <dbReference type="RuleBase" id="RU000304"/>
    </source>
</evidence>
<dbReference type="GO" id="GO:0007165">
    <property type="term" value="P:signal transduction"/>
    <property type="evidence" value="ECO:0007669"/>
    <property type="project" value="TreeGrafter"/>
</dbReference>
<proteinExistence type="inferred from homology"/>
<dbReference type="PROSITE" id="PS00107">
    <property type="entry name" value="PROTEIN_KINASE_ATP"/>
    <property type="match status" value="1"/>
</dbReference>
<dbReference type="InterPro" id="IPR008271">
    <property type="entry name" value="Ser/Thr_kinase_AS"/>
</dbReference>
<dbReference type="InterPro" id="IPR011009">
    <property type="entry name" value="Kinase-like_dom_sf"/>
</dbReference>
<dbReference type="VEuPathDB" id="AmoebaDB:NfTy_033470"/>
<dbReference type="FunFam" id="1.10.510.10:FF:000279">
    <property type="entry name" value="Non-specific serine/threonine protein kinase"/>
    <property type="match status" value="1"/>
</dbReference>
<dbReference type="PANTHER" id="PTHR43895">
    <property type="entry name" value="CALCIUM/CALMODULIN-DEPENDENT PROTEIN KINASE KINASE-RELATED"/>
    <property type="match status" value="1"/>
</dbReference>
<dbReference type="InterPro" id="IPR017441">
    <property type="entry name" value="Protein_kinase_ATP_BS"/>
</dbReference>
<evidence type="ECO:0000256" key="4">
    <source>
        <dbReference type="ARBA" id="ARBA00022741"/>
    </source>
</evidence>
<evidence type="ECO:0000256" key="6">
    <source>
        <dbReference type="ARBA" id="ARBA00022840"/>
    </source>
</evidence>
<dbReference type="PROSITE" id="PS50011">
    <property type="entry name" value="PROTEIN_KINASE_DOM"/>
    <property type="match status" value="1"/>
</dbReference>
<keyword evidence="3" id="KW-0808">Transferase</keyword>
<evidence type="ECO:0000256" key="8">
    <source>
        <dbReference type="ARBA" id="ARBA00048679"/>
    </source>
</evidence>
<name>A0A6A5BX54_NAEFO</name>
<reference evidence="13 14" key="1">
    <citation type="journal article" date="2019" name="Sci. Rep.">
        <title>Nanopore sequencing improves the draft genome of the human pathogenic amoeba Naegleria fowleri.</title>
        <authorList>
            <person name="Liechti N."/>
            <person name="Schurch N."/>
            <person name="Bruggmann R."/>
            <person name="Wittwer M."/>
        </authorList>
    </citation>
    <scope>NUCLEOTIDE SEQUENCE [LARGE SCALE GENOMIC DNA]</scope>
    <source>
        <strain evidence="13 14">ATCC 30894</strain>
    </source>
</reference>
<dbReference type="OMA" id="NEKGDAN"/>
<dbReference type="PANTHER" id="PTHR43895:SF32">
    <property type="entry name" value="SERINE_THREONINE-PROTEIN KINASE CHK1"/>
    <property type="match status" value="1"/>
</dbReference>
<dbReference type="SMART" id="SM00220">
    <property type="entry name" value="S_TKc"/>
    <property type="match status" value="1"/>
</dbReference>
<comment type="catalytic activity">
    <reaction evidence="8">
        <text>L-seryl-[protein] + ATP = O-phospho-L-seryl-[protein] + ADP + H(+)</text>
        <dbReference type="Rhea" id="RHEA:17989"/>
        <dbReference type="Rhea" id="RHEA-COMP:9863"/>
        <dbReference type="Rhea" id="RHEA-COMP:11604"/>
        <dbReference type="ChEBI" id="CHEBI:15378"/>
        <dbReference type="ChEBI" id="CHEBI:29999"/>
        <dbReference type="ChEBI" id="CHEBI:30616"/>
        <dbReference type="ChEBI" id="CHEBI:83421"/>
        <dbReference type="ChEBI" id="CHEBI:456216"/>
        <dbReference type="EC" id="2.7.11.1"/>
    </reaction>
</comment>
<dbReference type="RefSeq" id="XP_044563607.1">
    <property type="nucleotide sequence ID" value="XM_044705106.1"/>
</dbReference>
<dbReference type="Gene3D" id="1.10.510.10">
    <property type="entry name" value="Transferase(Phosphotransferase) domain 1"/>
    <property type="match status" value="1"/>
</dbReference>
<gene>
    <name evidence="13" type="ORF">FDP41_001964</name>
</gene>
<dbReference type="Gene3D" id="3.30.310.80">
    <property type="entry name" value="Kinase associated domain 1, KA1"/>
    <property type="match status" value="1"/>
</dbReference>